<sequence>PEMACESNPVAGRKQEEDGSSPRANAAVIKTGSPVLQGGEKSQWT</sequence>
<feature type="region of interest" description="Disordered" evidence="1">
    <location>
        <begin position="1"/>
        <end position="45"/>
    </location>
</feature>
<feature type="non-terminal residue" evidence="2">
    <location>
        <position position="1"/>
    </location>
</feature>
<reference evidence="2 3" key="1">
    <citation type="submission" date="2019-03" db="EMBL/GenBank/DDBJ databases">
        <title>Genomic Encyclopedia of Type Strains, Phase IV (KMG-V): Genome sequencing to study the core and pangenomes of soil and plant-associated prokaryotes.</title>
        <authorList>
            <person name="Whitman W."/>
        </authorList>
    </citation>
    <scope>NUCLEOTIDE SEQUENCE [LARGE SCALE GENOMIC DNA]</scope>
    <source>
        <strain evidence="2 3">Hc14</strain>
    </source>
</reference>
<evidence type="ECO:0000256" key="1">
    <source>
        <dbReference type="SAM" id="MobiDB-lite"/>
    </source>
</evidence>
<dbReference type="EMBL" id="SMBH01000032">
    <property type="protein sequence ID" value="TCU06268.1"/>
    <property type="molecule type" value="Genomic_DNA"/>
</dbReference>
<dbReference type="Proteomes" id="UP000294576">
    <property type="component" value="Unassembled WGS sequence"/>
</dbReference>
<comment type="caution">
    <text evidence="2">The sequence shown here is derived from an EMBL/GenBank/DDBJ whole genome shotgun (WGS) entry which is preliminary data.</text>
</comment>
<evidence type="ECO:0000313" key="3">
    <source>
        <dbReference type="Proteomes" id="UP000294576"/>
    </source>
</evidence>
<name>A0A4R3PRM8_RHISU</name>
<evidence type="ECO:0000313" key="2">
    <source>
        <dbReference type="EMBL" id="TCU06268.1"/>
    </source>
</evidence>
<dbReference type="AlphaFoldDB" id="A0A4R3PRM8"/>
<protein>
    <submittedName>
        <fullName evidence="2">Uncharacterized protein</fullName>
    </submittedName>
</protein>
<proteinExistence type="predicted"/>
<accession>A0A4R3PRM8</accession>
<organism evidence="2 3">
    <name type="scientific">Rhizobium sullae</name>
    <name type="common">Rhizobium hedysari</name>
    <dbReference type="NCBI Taxonomy" id="50338"/>
    <lineage>
        <taxon>Bacteria</taxon>
        <taxon>Pseudomonadati</taxon>
        <taxon>Pseudomonadota</taxon>
        <taxon>Alphaproteobacteria</taxon>
        <taxon>Hyphomicrobiales</taxon>
        <taxon>Rhizobiaceae</taxon>
        <taxon>Rhizobium/Agrobacterium group</taxon>
        <taxon>Rhizobium</taxon>
    </lineage>
</organism>
<gene>
    <name evidence="2" type="ORF">EV132_1321</name>
</gene>